<evidence type="ECO:0000256" key="2">
    <source>
        <dbReference type="ARBA" id="ARBA00022679"/>
    </source>
</evidence>
<name>A0A2W2DH72_9ACTN</name>
<evidence type="ECO:0000313" key="7">
    <source>
        <dbReference type="Proteomes" id="UP000248924"/>
    </source>
</evidence>
<evidence type="ECO:0000256" key="3">
    <source>
        <dbReference type="PIRSR" id="PIRSR037505-2"/>
    </source>
</evidence>
<sequence length="318" mass="32709">MERPGAPAGRPLVLDGGLGTELQRHGRSVTAPWWTAHCLLDIAGRRLVTRVHTEYAAAGADVLTADTFRTTPRTAYRSGADATTAAGLVRVAVTLAREAAATVARPVLVAGSVAPIEDCYRPDLVPDDAALRTEHAWLADQLARAGVDLVLVETMNTVREAVAAVRAVRAHGLPAWASFVCTAGARLLSGEDVAAAAAAVRAAGASAVLVNCTDPTGTERALRRLRQVDAGLVGAYPNLEDRSDLPPATPVDRHLSPALSPDAFAGLWDGAQWRGLGIVGGCCGSTPAHIAALRARWPLADRAGGQPAAGAGCATPGG</sequence>
<dbReference type="Proteomes" id="UP000248924">
    <property type="component" value="Unassembled WGS sequence"/>
</dbReference>
<comment type="caution">
    <text evidence="6">The sequence shown here is derived from an EMBL/GenBank/DDBJ whole genome shotgun (WGS) entry which is preliminary data.</text>
</comment>
<evidence type="ECO:0000256" key="1">
    <source>
        <dbReference type="ARBA" id="ARBA00022603"/>
    </source>
</evidence>
<dbReference type="PROSITE" id="PS50970">
    <property type="entry name" value="HCY"/>
    <property type="match status" value="1"/>
</dbReference>
<dbReference type="Gene3D" id="3.20.20.330">
    <property type="entry name" value="Homocysteine-binding-like domain"/>
    <property type="match status" value="1"/>
</dbReference>
<dbReference type="GO" id="GO:0008270">
    <property type="term" value="F:zinc ion binding"/>
    <property type="evidence" value="ECO:0007669"/>
    <property type="project" value="InterPro"/>
</dbReference>
<dbReference type="InterPro" id="IPR003726">
    <property type="entry name" value="HCY_dom"/>
</dbReference>
<dbReference type="PIRSF" id="PIRSF037505">
    <property type="entry name" value="Betaine_HMT"/>
    <property type="match status" value="1"/>
</dbReference>
<protein>
    <submittedName>
        <fullName evidence="6">Homocysteine S-methyltransferase family protein</fullName>
    </submittedName>
</protein>
<gene>
    <name evidence="6" type="ORF">C1I95_28635</name>
</gene>
<organism evidence="6 7">
    <name type="scientific">Micromonospora craterilacus</name>
    <dbReference type="NCBI Taxonomy" id="1655439"/>
    <lineage>
        <taxon>Bacteria</taxon>
        <taxon>Bacillati</taxon>
        <taxon>Actinomycetota</taxon>
        <taxon>Actinomycetes</taxon>
        <taxon>Micromonosporales</taxon>
        <taxon>Micromonosporaceae</taxon>
        <taxon>Micromonospora</taxon>
    </lineage>
</organism>
<evidence type="ECO:0000259" key="5">
    <source>
        <dbReference type="PROSITE" id="PS50970"/>
    </source>
</evidence>
<dbReference type="Pfam" id="PF02574">
    <property type="entry name" value="S-methyl_trans"/>
    <property type="match status" value="1"/>
</dbReference>
<dbReference type="GO" id="GO:0008168">
    <property type="term" value="F:methyltransferase activity"/>
    <property type="evidence" value="ECO:0007669"/>
    <property type="project" value="UniProtKB-UniRule"/>
</dbReference>
<keyword evidence="3 4" id="KW-0479">Metal-binding</keyword>
<feature type="binding site" evidence="3 4">
    <location>
        <position position="282"/>
    </location>
    <ligand>
        <name>Zn(2+)</name>
        <dbReference type="ChEBI" id="CHEBI:29105"/>
    </ligand>
</feature>
<keyword evidence="7" id="KW-1185">Reference proteome</keyword>
<accession>A0A2W2DH72</accession>
<feature type="binding site" evidence="3 4">
    <location>
        <position position="283"/>
    </location>
    <ligand>
        <name>Zn(2+)</name>
        <dbReference type="ChEBI" id="CHEBI:29105"/>
    </ligand>
</feature>
<dbReference type="GO" id="GO:0009086">
    <property type="term" value="P:methionine biosynthetic process"/>
    <property type="evidence" value="ECO:0007669"/>
    <property type="project" value="InterPro"/>
</dbReference>
<dbReference type="AlphaFoldDB" id="A0A2W2DH72"/>
<dbReference type="PANTHER" id="PTHR11103">
    <property type="entry name" value="SLR1189 PROTEIN"/>
    <property type="match status" value="1"/>
</dbReference>
<evidence type="ECO:0000313" key="6">
    <source>
        <dbReference type="EMBL" id="PZG09801.1"/>
    </source>
</evidence>
<keyword evidence="2 4" id="KW-0808">Transferase</keyword>
<dbReference type="EMBL" id="POTY01000262">
    <property type="protein sequence ID" value="PZG09801.1"/>
    <property type="molecule type" value="Genomic_DNA"/>
</dbReference>
<feature type="domain" description="Hcy-binding" evidence="5">
    <location>
        <begin position="1"/>
        <end position="297"/>
    </location>
</feature>
<dbReference type="PANTHER" id="PTHR11103:SF18">
    <property type="entry name" value="SLR1189 PROTEIN"/>
    <property type="match status" value="1"/>
</dbReference>
<keyword evidence="3 4" id="KW-0862">Zinc</keyword>
<dbReference type="OrthoDB" id="9803687at2"/>
<dbReference type="RefSeq" id="WP_111218483.1">
    <property type="nucleotide sequence ID" value="NZ_POTY01000262.1"/>
</dbReference>
<comment type="cofactor">
    <cofactor evidence="3">
        <name>Zn(2+)</name>
        <dbReference type="ChEBI" id="CHEBI:29105"/>
    </cofactor>
    <text evidence="3">Binds 1 zinc ion per subunit.</text>
</comment>
<feature type="binding site" evidence="3 4">
    <location>
        <position position="212"/>
    </location>
    <ligand>
        <name>Zn(2+)</name>
        <dbReference type="ChEBI" id="CHEBI:29105"/>
    </ligand>
</feature>
<reference evidence="6 7" key="1">
    <citation type="submission" date="2018-01" db="EMBL/GenBank/DDBJ databases">
        <title>Draft genome sequence of Jishengella sp. NA12.</title>
        <authorList>
            <person name="Sahin N."/>
            <person name="Ay H."/>
            <person name="Saygin H."/>
        </authorList>
    </citation>
    <scope>NUCLEOTIDE SEQUENCE [LARGE SCALE GENOMIC DNA]</scope>
    <source>
        <strain evidence="6 7">NA12</strain>
    </source>
</reference>
<evidence type="ECO:0000256" key="4">
    <source>
        <dbReference type="PROSITE-ProRule" id="PRU00333"/>
    </source>
</evidence>
<dbReference type="GO" id="GO:0032259">
    <property type="term" value="P:methylation"/>
    <property type="evidence" value="ECO:0007669"/>
    <property type="project" value="UniProtKB-KW"/>
</dbReference>
<dbReference type="SUPFAM" id="SSF82282">
    <property type="entry name" value="Homocysteine S-methyltransferase"/>
    <property type="match status" value="1"/>
</dbReference>
<dbReference type="InterPro" id="IPR017226">
    <property type="entry name" value="BHMT-like"/>
</dbReference>
<dbReference type="InterPro" id="IPR036589">
    <property type="entry name" value="HCY_dom_sf"/>
</dbReference>
<proteinExistence type="predicted"/>
<keyword evidence="1 4" id="KW-0489">Methyltransferase</keyword>